<keyword evidence="1" id="KW-0472">Membrane</keyword>
<comment type="caution">
    <text evidence="2">The sequence shown here is derived from an EMBL/GenBank/DDBJ whole genome shotgun (WGS) entry which is preliminary data.</text>
</comment>
<evidence type="ECO:0000313" key="2">
    <source>
        <dbReference type="EMBL" id="OGG55043.1"/>
    </source>
</evidence>
<proteinExistence type="predicted"/>
<keyword evidence="1" id="KW-1133">Transmembrane helix</keyword>
<reference evidence="2 3" key="1">
    <citation type="journal article" date="2016" name="Nat. Commun.">
        <title>Thousands of microbial genomes shed light on interconnected biogeochemical processes in an aquifer system.</title>
        <authorList>
            <person name="Anantharaman K."/>
            <person name="Brown C.T."/>
            <person name="Hug L.A."/>
            <person name="Sharon I."/>
            <person name="Castelle C.J."/>
            <person name="Probst A.J."/>
            <person name="Thomas B.C."/>
            <person name="Singh A."/>
            <person name="Wilkins M.J."/>
            <person name="Karaoz U."/>
            <person name="Brodie E.L."/>
            <person name="Williams K.H."/>
            <person name="Hubbard S.S."/>
            <person name="Banfield J.F."/>
        </authorList>
    </citation>
    <scope>NUCLEOTIDE SEQUENCE [LARGE SCALE GENOMIC DNA]</scope>
</reference>
<feature type="transmembrane region" description="Helical" evidence="1">
    <location>
        <begin position="47"/>
        <end position="69"/>
    </location>
</feature>
<keyword evidence="1" id="KW-0812">Transmembrane</keyword>
<organism evidence="2 3">
    <name type="scientific">Candidatus Kaiserbacteria bacterium RIFCSPHIGHO2_02_FULL_49_11</name>
    <dbReference type="NCBI Taxonomy" id="1798489"/>
    <lineage>
        <taxon>Bacteria</taxon>
        <taxon>Candidatus Kaiseribacteriota</taxon>
    </lineage>
</organism>
<feature type="transmembrane region" description="Helical" evidence="1">
    <location>
        <begin position="104"/>
        <end position="126"/>
    </location>
</feature>
<dbReference type="AlphaFoldDB" id="A0A1F6D0T3"/>
<protein>
    <submittedName>
        <fullName evidence="2">Uncharacterized protein</fullName>
    </submittedName>
</protein>
<accession>A0A1F6D0T3</accession>
<feature type="transmembrane region" description="Helical" evidence="1">
    <location>
        <begin position="7"/>
        <end position="35"/>
    </location>
</feature>
<dbReference type="EMBL" id="MFLC01000024">
    <property type="protein sequence ID" value="OGG55043.1"/>
    <property type="molecule type" value="Genomic_DNA"/>
</dbReference>
<evidence type="ECO:0000256" key="1">
    <source>
        <dbReference type="SAM" id="Phobius"/>
    </source>
</evidence>
<evidence type="ECO:0000313" key="3">
    <source>
        <dbReference type="Proteomes" id="UP000177659"/>
    </source>
</evidence>
<gene>
    <name evidence="2" type="ORF">A3D62_02085</name>
</gene>
<feature type="transmembrane region" description="Helical" evidence="1">
    <location>
        <begin position="76"/>
        <end position="98"/>
    </location>
</feature>
<sequence>MMLIFKWVLVLPVAILSPLVLITGLKVAMLILGFADWRWAFSNESSPLVLMVEYALFAAVFVLAGVFTAPSNKRTAAVLLASVFYLYFFAQGFVILLFPEMIEGWFPIVYGFSSVIAASLATRAVFRDENLSFLRHFGQ</sequence>
<name>A0A1F6D0T3_9BACT</name>
<dbReference type="Proteomes" id="UP000177659">
    <property type="component" value="Unassembled WGS sequence"/>
</dbReference>